<accession>A0A1R1PKM6</accession>
<name>A0A1R1PKM6_ZANCU</name>
<protein>
    <submittedName>
        <fullName evidence="2">Rho GTPase-activating protein gacY</fullName>
    </submittedName>
</protein>
<dbReference type="GO" id="GO:0005096">
    <property type="term" value="F:GTPase activator activity"/>
    <property type="evidence" value="ECO:0007669"/>
    <property type="project" value="TreeGrafter"/>
</dbReference>
<dbReference type="PANTHER" id="PTHR45808:SF2">
    <property type="entry name" value="RHO GTPASE-ACTIVATING PROTEIN 68F"/>
    <property type="match status" value="1"/>
</dbReference>
<evidence type="ECO:0000313" key="2">
    <source>
        <dbReference type="EMBL" id="OMH81520.1"/>
    </source>
</evidence>
<gene>
    <name evidence="2" type="ORF">AX774_g5023</name>
</gene>
<sequence length="106" mass="11951">MMPEAIITWILYLNENGIKTEGIFRRSPASSKLREAKEEFDCEIGSMDCEELGGVHVIAVLLKMFFKELQIAIFDKNVYEVLKGQQKAKIAGVDILVWPASQYSPA</sequence>
<dbReference type="GO" id="GO:0007264">
    <property type="term" value="P:small GTPase-mediated signal transduction"/>
    <property type="evidence" value="ECO:0007669"/>
    <property type="project" value="TreeGrafter"/>
</dbReference>
<dbReference type="CDD" id="cd00159">
    <property type="entry name" value="RhoGAP"/>
    <property type="match status" value="1"/>
</dbReference>
<organism evidence="2 3">
    <name type="scientific">Zancudomyces culisetae</name>
    <name type="common">Gut fungus</name>
    <name type="synonym">Smittium culisetae</name>
    <dbReference type="NCBI Taxonomy" id="1213189"/>
    <lineage>
        <taxon>Eukaryota</taxon>
        <taxon>Fungi</taxon>
        <taxon>Fungi incertae sedis</taxon>
        <taxon>Zoopagomycota</taxon>
        <taxon>Kickxellomycotina</taxon>
        <taxon>Harpellomycetes</taxon>
        <taxon>Harpellales</taxon>
        <taxon>Legeriomycetaceae</taxon>
        <taxon>Zancudomyces</taxon>
    </lineage>
</organism>
<keyword evidence="3" id="KW-1185">Reference proteome</keyword>
<dbReference type="PROSITE" id="PS50238">
    <property type="entry name" value="RHOGAP"/>
    <property type="match status" value="1"/>
</dbReference>
<dbReference type="Proteomes" id="UP000188320">
    <property type="component" value="Unassembled WGS sequence"/>
</dbReference>
<dbReference type="PANTHER" id="PTHR45808">
    <property type="entry name" value="RHO GTPASE-ACTIVATING PROTEIN 68F"/>
    <property type="match status" value="1"/>
</dbReference>
<dbReference type="AlphaFoldDB" id="A0A1R1PKM6"/>
<reference evidence="3" key="1">
    <citation type="submission" date="2017-01" db="EMBL/GenBank/DDBJ databases">
        <authorList>
            <person name="Wang Y."/>
            <person name="White M."/>
            <person name="Kvist S."/>
            <person name="Moncalvo J.-M."/>
        </authorList>
    </citation>
    <scope>NUCLEOTIDE SEQUENCE [LARGE SCALE GENOMIC DNA]</scope>
    <source>
        <strain evidence="3">COL-18-3</strain>
    </source>
</reference>
<dbReference type="OrthoDB" id="19923at2759"/>
<evidence type="ECO:0000259" key="1">
    <source>
        <dbReference type="PROSITE" id="PS50238"/>
    </source>
</evidence>
<comment type="caution">
    <text evidence="2">The sequence shown here is derived from an EMBL/GenBank/DDBJ whole genome shotgun (WGS) entry which is preliminary data.</text>
</comment>
<evidence type="ECO:0000313" key="3">
    <source>
        <dbReference type="Proteomes" id="UP000188320"/>
    </source>
</evidence>
<dbReference type="Pfam" id="PF00620">
    <property type="entry name" value="RhoGAP"/>
    <property type="match status" value="1"/>
</dbReference>
<dbReference type="EMBL" id="LSSK01000875">
    <property type="protein sequence ID" value="OMH81520.1"/>
    <property type="molecule type" value="Genomic_DNA"/>
</dbReference>
<dbReference type="SUPFAM" id="SSF48350">
    <property type="entry name" value="GTPase activation domain, GAP"/>
    <property type="match status" value="1"/>
</dbReference>
<dbReference type="InterPro" id="IPR008936">
    <property type="entry name" value="Rho_GTPase_activation_prot"/>
</dbReference>
<dbReference type="GO" id="GO:0005737">
    <property type="term" value="C:cytoplasm"/>
    <property type="evidence" value="ECO:0007669"/>
    <property type="project" value="TreeGrafter"/>
</dbReference>
<dbReference type="InterPro" id="IPR000198">
    <property type="entry name" value="RhoGAP_dom"/>
</dbReference>
<feature type="domain" description="Rho-GAP" evidence="1">
    <location>
        <begin position="1"/>
        <end position="106"/>
    </location>
</feature>
<proteinExistence type="predicted"/>
<dbReference type="Gene3D" id="1.10.555.10">
    <property type="entry name" value="Rho GTPase activation protein"/>
    <property type="match status" value="1"/>
</dbReference>